<dbReference type="Pfam" id="PF01553">
    <property type="entry name" value="Acyltransferase"/>
    <property type="match status" value="1"/>
</dbReference>
<keyword evidence="2 6" id="KW-0808">Transferase</keyword>
<name>A0A447KLE3_SEROD</name>
<dbReference type="RefSeq" id="WP_039991102.1">
    <property type="nucleotide sequence ID" value="NZ_JAEKCK010000005.1"/>
</dbReference>
<reference evidence="6 7" key="1">
    <citation type="submission" date="2018-12" db="EMBL/GenBank/DDBJ databases">
        <authorList>
            <consortium name="Pathogen Informatics"/>
        </authorList>
    </citation>
    <scope>NUCLEOTIDE SEQUENCE [LARGE SCALE GENOMIC DNA]</scope>
    <source>
        <strain evidence="6 7">NCTC11214</strain>
    </source>
</reference>
<evidence type="ECO:0000256" key="3">
    <source>
        <dbReference type="ARBA" id="ARBA00023315"/>
    </source>
</evidence>
<dbReference type="Proteomes" id="UP000281391">
    <property type="component" value="Chromosome"/>
</dbReference>
<dbReference type="InterPro" id="IPR002123">
    <property type="entry name" value="Plipid/glycerol_acylTrfase"/>
</dbReference>
<evidence type="ECO:0000256" key="1">
    <source>
        <dbReference type="ARBA" id="ARBA00005189"/>
    </source>
</evidence>
<feature type="transmembrane region" description="Helical" evidence="4">
    <location>
        <begin position="23"/>
        <end position="48"/>
    </location>
</feature>
<accession>A0A447KLE3</accession>
<feature type="domain" description="Phospholipid/glycerol acyltransferase" evidence="5">
    <location>
        <begin position="99"/>
        <end position="207"/>
    </location>
</feature>
<evidence type="ECO:0000256" key="2">
    <source>
        <dbReference type="ARBA" id="ARBA00022679"/>
    </source>
</evidence>
<keyword evidence="4" id="KW-0472">Membrane</keyword>
<keyword evidence="3 6" id="KW-0012">Acyltransferase</keyword>
<evidence type="ECO:0000313" key="6">
    <source>
        <dbReference type="EMBL" id="VDZ52269.1"/>
    </source>
</evidence>
<dbReference type="PANTHER" id="PTHR10434">
    <property type="entry name" value="1-ACYL-SN-GLYCEROL-3-PHOSPHATE ACYLTRANSFERASE"/>
    <property type="match status" value="1"/>
</dbReference>
<organism evidence="6 7">
    <name type="scientific">Serratia odorifera</name>
    <dbReference type="NCBI Taxonomy" id="618"/>
    <lineage>
        <taxon>Bacteria</taxon>
        <taxon>Pseudomonadati</taxon>
        <taxon>Pseudomonadota</taxon>
        <taxon>Gammaproteobacteria</taxon>
        <taxon>Enterobacterales</taxon>
        <taxon>Yersiniaceae</taxon>
        <taxon>Serratia</taxon>
    </lineage>
</organism>
<dbReference type="EMBL" id="LR134117">
    <property type="protein sequence ID" value="VDZ52269.1"/>
    <property type="molecule type" value="Genomic_DNA"/>
</dbReference>
<dbReference type="SUPFAM" id="SSF69593">
    <property type="entry name" value="Glycerol-3-phosphate (1)-acyltransferase"/>
    <property type="match status" value="1"/>
</dbReference>
<proteinExistence type="predicted"/>
<keyword evidence="4" id="KW-1133">Transmembrane helix</keyword>
<comment type="pathway">
    <text evidence="1">Lipid metabolism.</text>
</comment>
<dbReference type="AlphaFoldDB" id="A0A447KLE3"/>
<protein>
    <submittedName>
        <fullName evidence="6">2-acyl-glycerophospho-ethanolamine acyltransferase</fullName>
    </submittedName>
</protein>
<gene>
    <name evidence="6" type="ORF">NCTC11214_00614</name>
</gene>
<keyword evidence="4" id="KW-0812">Transmembrane</keyword>
<evidence type="ECO:0000313" key="7">
    <source>
        <dbReference type="Proteomes" id="UP000281391"/>
    </source>
</evidence>
<dbReference type="PANTHER" id="PTHR10434:SF66">
    <property type="entry name" value="PHOSPHOLIPID_GLYCEROL ACYLTRANSFERASE DOMAIN-CONTAINING PROTEIN"/>
    <property type="match status" value="1"/>
</dbReference>
<dbReference type="GO" id="GO:0006654">
    <property type="term" value="P:phosphatidic acid biosynthetic process"/>
    <property type="evidence" value="ECO:0007669"/>
    <property type="project" value="TreeGrafter"/>
</dbReference>
<sequence>MSSSSSAVTDTTRSSLFNRCWRVVATGFCFSLFGLGGLLLSCIWFNLLRLAIRNRARRNQLTQNAIRHCFRFFLATTRFLGVLDYHFANSERLHDDAGCLVVANHPSLLDYVLLASRMPRCDCIVKEALLNNLFVSGVIKAAGYLANAESERLLALCQQRLANGGTLLIFPEGTRSTPGQALALQRGAANIAVRSQCDIRIVHIHCTPPMLTKQGKWYNIPAIKPQFHITVQDKIDSRHFIHADDVSPALAARRLTQHLTDALQSDSINNEK</sequence>
<evidence type="ECO:0000256" key="4">
    <source>
        <dbReference type="SAM" id="Phobius"/>
    </source>
</evidence>
<evidence type="ECO:0000259" key="5">
    <source>
        <dbReference type="SMART" id="SM00563"/>
    </source>
</evidence>
<dbReference type="GO" id="GO:0003841">
    <property type="term" value="F:1-acylglycerol-3-phosphate O-acyltransferase activity"/>
    <property type="evidence" value="ECO:0007669"/>
    <property type="project" value="TreeGrafter"/>
</dbReference>
<dbReference type="CDD" id="cd07989">
    <property type="entry name" value="LPLAT_AGPAT-like"/>
    <property type="match status" value="1"/>
</dbReference>
<dbReference type="SMART" id="SM00563">
    <property type="entry name" value="PlsC"/>
    <property type="match status" value="1"/>
</dbReference>
<dbReference type="KEGG" id="sof:NCTC11214_00614"/>